<dbReference type="CDD" id="cd11377">
    <property type="entry name" value="Pro-peptidase_S53"/>
    <property type="match status" value="1"/>
</dbReference>
<dbReference type="Pfam" id="PF09286">
    <property type="entry name" value="Pro-kuma_activ"/>
    <property type="match status" value="1"/>
</dbReference>
<dbReference type="PROSITE" id="PS51695">
    <property type="entry name" value="SEDOLISIN"/>
    <property type="match status" value="1"/>
</dbReference>
<sequence>MKITLIVLLLAVLSLCRRQMEVSISNEIPATWEAIQGGNNEFVRLTFFLKLQNTDKLQLKVKTVSDPDHKDYGNFLTFSQLSQMISPERKYLDRVLRLLREHGAEETTIDVSKMGDVIRANVPTEQAERMLDCKYSRFLHTETGITIMRAPNGYSLPDEVAEVVSFVAGVVGFPSLLQNKSTQKQSNRVNVNGITPDVIRSEYNITRDPSSRSGKSTQAVASFLQQYFSQSDLDQFLSKYKITSNVPKVIGKNIPSRPGVEASLDIQYLIAVGENITTTFVYTDGLHEQQEPFLDWVTNMMDMGDESALVHSISYGEEDKTISLDYQIRVDQEFQKFITTGRTILIASGDSGVGCREGKFSPVWPGGSPHITAVGATSTADLGVTFSGGGFSNVFAQQEWQKSATDDYFNKYGLKVGLPDAKYYNRTGRGYPDVSAFGVNFAVIVNGYSNPVSGTSASAPLFAGVVSLLNDVRLKAGKKPLGFLNPVLYSKLADGFRDIKRGQNGYDSCPGFYASEKWDPMTGWGTPNVARLAELVLQF</sequence>
<dbReference type="Gene3D" id="3.40.50.200">
    <property type="entry name" value="Peptidase S8/S53 domain"/>
    <property type="match status" value="1"/>
</dbReference>
<evidence type="ECO:0000256" key="6">
    <source>
        <dbReference type="ARBA" id="ARBA00022837"/>
    </source>
</evidence>
<dbReference type="InterPro" id="IPR000209">
    <property type="entry name" value="Peptidase_S8/S53_dom"/>
</dbReference>
<dbReference type="AlphaFoldDB" id="A0AAW2YX74"/>
<accession>A0AAW2YX74</accession>
<keyword evidence="4 8" id="KW-0378">Hydrolase</keyword>
<keyword evidence="9" id="KW-0732">Signal</keyword>
<comment type="cofactor">
    <cofactor evidence="1">
        <name>Ca(2+)</name>
        <dbReference type="ChEBI" id="CHEBI:29108"/>
    </cofactor>
</comment>
<dbReference type="PANTHER" id="PTHR14218">
    <property type="entry name" value="PROTEASE S8 TRIPEPTIDYL PEPTIDASE I CLN2"/>
    <property type="match status" value="1"/>
</dbReference>
<reference evidence="11 12" key="1">
    <citation type="submission" date="2024-03" db="EMBL/GenBank/DDBJ databases">
        <title>The Acrasis kona genome and developmental transcriptomes reveal deep origins of eukaryotic multicellular pathways.</title>
        <authorList>
            <person name="Sheikh S."/>
            <person name="Fu C.-J."/>
            <person name="Brown M.W."/>
            <person name="Baldauf S.L."/>
        </authorList>
    </citation>
    <scope>NUCLEOTIDE SEQUENCE [LARGE SCALE GENOMIC DNA]</scope>
    <source>
        <strain evidence="11 12">ATCC MYA-3509</strain>
    </source>
</reference>
<feature type="active site" description="Charge relay system" evidence="8">
    <location>
        <position position="261"/>
    </location>
</feature>
<dbReference type="GO" id="GO:0008240">
    <property type="term" value="F:tripeptidyl-peptidase activity"/>
    <property type="evidence" value="ECO:0007669"/>
    <property type="project" value="TreeGrafter"/>
</dbReference>
<comment type="caution">
    <text evidence="8">Lacks conserved residue(s) required for the propagation of feature annotation.</text>
</comment>
<evidence type="ECO:0000256" key="1">
    <source>
        <dbReference type="ARBA" id="ARBA00001913"/>
    </source>
</evidence>
<comment type="caution">
    <text evidence="11">The sequence shown here is derived from an EMBL/GenBank/DDBJ whole genome shotgun (WGS) entry which is preliminary data.</text>
</comment>
<dbReference type="GO" id="GO:0006508">
    <property type="term" value="P:proteolysis"/>
    <property type="evidence" value="ECO:0007669"/>
    <property type="project" value="UniProtKB-KW"/>
</dbReference>
<evidence type="ECO:0000256" key="4">
    <source>
        <dbReference type="ARBA" id="ARBA00022801"/>
    </source>
</evidence>
<proteinExistence type="predicted"/>
<name>A0AAW2YX74_9EUKA</name>
<evidence type="ECO:0000313" key="12">
    <source>
        <dbReference type="Proteomes" id="UP001431209"/>
    </source>
</evidence>
<evidence type="ECO:0000313" key="11">
    <source>
        <dbReference type="EMBL" id="KAL0481704.1"/>
    </source>
</evidence>
<dbReference type="EMBL" id="JAOPGA020000784">
    <property type="protein sequence ID" value="KAL0481704.1"/>
    <property type="molecule type" value="Genomic_DNA"/>
</dbReference>
<evidence type="ECO:0000256" key="8">
    <source>
        <dbReference type="PROSITE-ProRule" id="PRU01032"/>
    </source>
</evidence>
<dbReference type="InterPro" id="IPR023828">
    <property type="entry name" value="Peptidase_S8_Ser-AS"/>
</dbReference>
<feature type="active site" description="Charge relay system" evidence="8">
    <location>
        <position position="265"/>
    </location>
</feature>
<organism evidence="11 12">
    <name type="scientific">Acrasis kona</name>
    <dbReference type="NCBI Taxonomy" id="1008807"/>
    <lineage>
        <taxon>Eukaryota</taxon>
        <taxon>Discoba</taxon>
        <taxon>Heterolobosea</taxon>
        <taxon>Tetramitia</taxon>
        <taxon>Eutetramitia</taxon>
        <taxon>Acrasidae</taxon>
        <taxon>Acrasis</taxon>
    </lineage>
</organism>
<dbReference type="GO" id="GO:0004252">
    <property type="term" value="F:serine-type endopeptidase activity"/>
    <property type="evidence" value="ECO:0007669"/>
    <property type="project" value="UniProtKB-UniRule"/>
</dbReference>
<dbReference type="SMART" id="SM00944">
    <property type="entry name" value="Pro-kuma_activ"/>
    <property type="match status" value="1"/>
</dbReference>
<dbReference type="CDD" id="cd04056">
    <property type="entry name" value="Peptidases_S53"/>
    <property type="match status" value="1"/>
</dbReference>
<evidence type="ECO:0000256" key="5">
    <source>
        <dbReference type="ARBA" id="ARBA00022825"/>
    </source>
</evidence>
<dbReference type="InterPro" id="IPR030400">
    <property type="entry name" value="Sedolisin_dom"/>
</dbReference>
<protein>
    <submittedName>
        <fullName evidence="11">Tripeptidyl-peptidase I</fullName>
    </submittedName>
</protein>
<dbReference type="PANTHER" id="PTHR14218:SF15">
    <property type="entry name" value="TRIPEPTIDYL-PEPTIDASE 1"/>
    <property type="match status" value="1"/>
</dbReference>
<dbReference type="InterPro" id="IPR015366">
    <property type="entry name" value="S53_propep"/>
</dbReference>
<keyword evidence="2 8" id="KW-0645">Protease</keyword>
<keyword evidence="6" id="KW-0106">Calcium</keyword>
<keyword evidence="7" id="KW-0865">Zymogen</keyword>
<dbReference type="PROSITE" id="PS00138">
    <property type="entry name" value="SUBTILASE_SER"/>
    <property type="match status" value="1"/>
</dbReference>
<evidence type="ECO:0000259" key="10">
    <source>
        <dbReference type="PROSITE" id="PS51695"/>
    </source>
</evidence>
<evidence type="ECO:0000256" key="3">
    <source>
        <dbReference type="ARBA" id="ARBA00022723"/>
    </source>
</evidence>
<gene>
    <name evidence="11" type="ORF">AKO1_012542</name>
</gene>
<feature type="chain" id="PRO_5043430646" evidence="9">
    <location>
        <begin position="19"/>
        <end position="539"/>
    </location>
</feature>
<dbReference type="SUPFAM" id="SSF54897">
    <property type="entry name" value="Protease propeptides/inhibitors"/>
    <property type="match status" value="1"/>
</dbReference>
<dbReference type="InterPro" id="IPR036852">
    <property type="entry name" value="Peptidase_S8/S53_dom_sf"/>
</dbReference>
<feature type="signal peptide" evidence="9">
    <location>
        <begin position="1"/>
        <end position="18"/>
    </location>
</feature>
<dbReference type="SUPFAM" id="SSF52743">
    <property type="entry name" value="Subtilisin-like"/>
    <property type="match status" value="1"/>
</dbReference>
<dbReference type="GO" id="GO:0046872">
    <property type="term" value="F:metal ion binding"/>
    <property type="evidence" value="ECO:0007669"/>
    <property type="project" value="UniProtKB-KW"/>
</dbReference>
<evidence type="ECO:0000256" key="9">
    <source>
        <dbReference type="SAM" id="SignalP"/>
    </source>
</evidence>
<keyword evidence="3" id="KW-0479">Metal-binding</keyword>
<keyword evidence="12" id="KW-1185">Reference proteome</keyword>
<feature type="domain" description="Peptidase S53" evidence="10">
    <location>
        <begin position="193"/>
        <end position="539"/>
    </location>
</feature>
<dbReference type="Proteomes" id="UP001431209">
    <property type="component" value="Unassembled WGS sequence"/>
</dbReference>
<evidence type="ECO:0000256" key="7">
    <source>
        <dbReference type="ARBA" id="ARBA00023145"/>
    </source>
</evidence>
<dbReference type="InterPro" id="IPR050819">
    <property type="entry name" value="Tripeptidyl-peptidase_I"/>
</dbReference>
<dbReference type="Pfam" id="PF00082">
    <property type="entry name" value="Peptidase_S8"/>
    <property type="match status" value="1"/>
</dbReference>
<evidence type="ECO:0000256" key="2">
    <source>
        <dbReference type="ARBA" id="ARBA00022670"/>
    </source>
</evidence>
<feature type="active site" description="Charge relay system" evidence="8">
    <location>
        <position position="456"/>
    </location>
</feature>
<keyword evidence="5 8" id="KW-0720">Serine protease</keyword>